<keyword evidence="1" id="KW-0328">Glycosyltransferase</keyword>
<evidence type="ECO:0000256" key="2">
    <source>
        <dbReference type="ARBA" id="ARBA00022679"/>
    </source>
</evidence>
<evidence type="ECO:0000313" key="5">
    <source>
        <dbReference type="EMBL" id="AZZ40921.1"/>
    </source>
</evidence>
<evidence type="ECO:0000259" key="3">
    <source>
        <dbReference type="Pfam" id="PF00534"/>
    </source>
</evidence>
<evidence type="ECO:0000313" key="6">
    <source>
        <dbReference type="Proteomes" id="UP000285875"/>
    </source>
</evidence>
<dbReference type="Pfam" id="PF00534">
    <property type="entry name" value="Glycos_transf_1"/>
    <property type="match status" value="1"/>
</dbReference>
<sequence length="709" mass="77206">MLLNIAEAARELGRDVTVVAPASPGDVIAQASRRGFATVSIHGRGTAQYLANLRRWDSTQRRGLLWCNGLRPALATSGHTRRVVHLHQIPAGNQRYLAAAARAGALETVVPSDSMTAAVPGSTVMWNWNAPVPERPGRAPSTPVVLGFIGRLSKRKGILVLLDALRELDRRQPGRFRLLVAGEPRFVPEKEAEAIRTALASLGEMVETRGWMDRDEFFSAVDCAVVPSVWAEPFGLVAAEAMAARCPLVVTSAGALPEITGPGYPYTADPEDPSSLADAIEAAVAADTDQVLTASRDRWERLFAPGPGRERLAAALDRVDPEPHTGPRVVIAHDYLTQRGGAERVAGCLAEAFPKAPILTSLHDPASTFPQFDNRAVATSPLNASHLLRRKFRFGLPLYAWFFEHAPIPRSADVVVASSTGFAHGVHTPPGTRKLVYCHSPARFLYLSDEYLGGHWWRSPAGWALKALRPGLIAWDHRAAASADRYLCNSAVVRDRIKEVYGIDATVIHPPHILDASGPQEPVDQLAEMSPDTGSSSFFLVVSRLMAYKNVDVLLKAFAQMPDRRLVVVGRGPMRSELHAIAPANVTFLEGIPDSQLRWLYGHATAVLAPSKEDYGLTPVEGFSFGTPALALRAGGYLDTVVDSVSGYFFDSATPSDVQQAIEQLQEHPLDRTTILKHAEQFSPEAFKNRIRTEVEALARTPYKSEEQM</sequence>
<dbReference type="GO" id="GO:0016757">
    <property type="term" value="F:glycosyltransferase activity"/>
    <property type="evidence" value="ECO:0007669"/>
    <property type="project" value="UniProtKB-KW"/>
</dbReference>
<reference evidence="6" key="1">
    <citation type="submission" date="2017-12" db="EMBL/GenBank/DDBJ databases">
        <title>Whole genome sequencing of Acidipropionibacterium jensenii strains JS279 and JS280.</title>
        <authorList>
            <person name="Deptula P."/>
            <person name="Laine P."/>
            <person name="Smolander O.-P."/>
            <person name="Paulin L."/>
            <person name="Auvinen P."/>
            <person name="Varmanen P."/>
        </authorList>
    </citation>
    <scope>NUCLEOTIDE SEQUENCE [LARGE SCALE GENOMIC DNA]</scope>
    <source>
        <strain evidence="6">JS280</strain>
    </source>
</reference>
<dbReference type="EMBL" id="CP025570">
    <property type="protein sequence ID" value="AZZ40921.1"/>
    <property type="molecule type" value="Genomic_DNA"/>
</dbReference>
<dbReference type="Pfam" id="PF13692">
    <property type="entry name" value="Glyco_trans_1_4"/>
    <property type="match status" value="1"/>
</dbReference>
<dbReference type="PANTHER" id="PTHR45947:SF3">
    <property type="entry name" value="SULFOQUINOVOSYL TRANSFERASE SQD2"/>
    <property type="match status" value="1"/>
</dbReference>
<organism evidence="5 6">
    <name type="scientific">Acidipropionibacterium jensenii</name>
    <dbReference type="NCBI Taxonomy" id="1749"/>
    <lineage>
        <taxon>Bacteria</taxon>
        <taxon>Bacillati</taxon>
        <taxon>Actinomycetota</taxon>
        <taxon>Actinomycetes</taxon>
        <taxon>Propionibacteriales</taxon>
        <taxon>Propionibacteriaceae</taxon>
        <taxon>Acidipropionibacterium</taxon>
    </lineage>
</organism>
<feature type="domain" description="Glycosyltransferase subfamily 4-like N-terminal" evidence="4">
    <location>
        <begin position="340"/>
        <end position="510"/>
    </location>
</feature>
<proteinExistence type="predicted"/>
<protein>
    <submittedName>
        <fullName evidence="5">Glycosyltransferase</fullName>
    </submittedName>
</protein>
<dbReference type="InterPro" id="IPR028098">
    <property type="entry name" value="Glyco_trans_4-like_N"/>
</dbReference>
<accession>A0A3T0S3M9</accession>
<dbReference type="SUPFAM" id="SSF53756">
    <property type="entry name" value="UDP-Glycosyltransferase/glycogen phosphorylase"/>
    <property type="match status" value="2"/>
</dbReference>
<feature type="domain" description="Glycosyl transferase family 1" evidence="3">
    <location>
        <begin position="537"/>
        <end position="675"/>
    </location>
</feature>
<dbReference type="AlphaFoldDB" id="A0A3T0S3M9"/>
<gene>
    <name evidence="5" type="ORF">C0Z10_12970</name>
</gene>
<dbReference type="Gene3D" id="3.40.50.2000">
    <property type="entry name" value="Glycogen Phosphorylase B"/>
    <property type="match status" value="4"/>
</dbReference>
<dbReference type="Proteomes" id="UP000285875">
    <property type="component" value="Chromosome"/>
</dbReference>
<evidence type="ECO:0000256" key="1">
    <source>
        <dbReference type="ARBA" id="ARBA00022676"/>
    </source>
</evidence>
<dbReference type="InterPro" id="IPR001296">
    <property type="entry name" value="Glyco_trans_1"/>
</dbReference>
<dbReference type="KEGG" id="aji:C0Z10_12970"/>
<dbReference type="InterPro" id="IPR050194">
    <property type="entry name" value="Glycosyltransferase_grp1"/>
</dbReference>
<evidence type="ECO:0000259" key="4">
    <source>
        <dbReference type="Pfam" id="PF13439"/>
    </source>
</evidence>
<dbReference type="CDD" id="cd03801">
    <property type="entry name" value="GT4_PimA-like"/>
    <property type="match status" value="1"/>
</dbReference>
<dbReference type="GO" id="GO:1901137">
    <property type="term" value="P:carbohydrate derivative biosynthetic process"/>
    <property type="evidence" value="ECO:0007669"/>
    <property type="project" value="UniProtKB-ARBA"/>
</dbReference>
<name>A0A3T0S3M9_9ACTN</name>
<dbReference type="PANTHER" id="PTHR45947">
    <property type="entry name" value="SULFOQUINOVOSYL TRANSFERASE SQD2"/>
    <property type="match status" value="1"/>
</dbReference>
<dbReference type="Pfam" id="PF13439">
    <property type="entry name" value="Glyco_transf_4"/>
    <property type="match status" value="1"/>
</dbReference>
<keyword evidence="2 5" id="KW-0808">Transferase</keyword>